<accession>A0AAV3ZAF8</accession>
<evidence type="ECO:0000313" key="3">
    <source>
        <dbReference type="Proteomes" id="UP000735302"/>
    </source>
</evidence>
<evidence type="ECO:0000313" key="2">
    <source>
        <dbReference type="EMBL" id="GFN91368.1"/>
    </source>
</evidence>
<protein>
    <submittedName>
        <fullName evidence="2">Uncharacterized protein</fullName>
    </submittedName>
</protein>
<feature type="compositionally biased region" description="Basic and acidic residues" evidence="1">
    <location>
        <begin position="8"/>
        <end position="21"/>
    </location>
</feature>
<feature type="region of interest" description="Disordered" evidence="1">
    <location>
        <begin position="1"/>
        <end position="74"/>
    </location>
</feature>
<dbReference type="EMBL" id="BLXT01002132">
    <property type="protein sequence ID" value="GFN91368.1"/>
    <property type="molecule type" value="Genomic_DNA"/>
</dbReference>
<reference evidence="2 3" key="1">
    <citation type="journal article" date="2021" name="Elife">
        <title>Chloroplast acquisition without the gene transfer in kleptoplastic sea slugs, Plakobranchus ocellatus.</title>
        <authorList>
            <person name="Maeda T."/>
            <person name="Takahashi S."/>
            <person name="Yoshida T."/>
            <person name="Shimamura S."/>
            <person name="Takaki Y."/>
            <person name="Nagai Y."/>
            <person name="Toyoda A."/>
            <person name="Suzuki Y."/>
            <person name="Arimoto A."/>
            <person name="Ishii H."/>
            <person name="Satoh N."/>
            <person name="Nishiyama T."/>
            <person name="Hasebe M."/>
            <person name="Maruyama T."/>
            <person name="Minagawa J."/>
            <person name="Obokata J."/>
            <person name="Shigenobu S."/>
        </authorList>
    </citation>
    <scope>NUCLEOTIDE SEQUENCE [LARGE SCALE GENOMIC DNA]</scope>
</reference>
<keyword evidence="3" id="KW-1185">Reference proteome</keyword>
<dbReference type="Proteomes" id="UP000735302">
    <property type="component" value="Unassembled WGS sequence"/>
</dbReference>
<sequence length="74" mass="8449">MTLRGGMRKVEETAEELEGKRTLSGGMGREEDAQWRNGKGENTQWRYEKGRGRSVEEWEGKRTLSGGMGREEDT</sequence>
<gene>
    <name evidence="2" type="ORF">PoB_001787400</name>
</gene>
<dbReference type="AlphaFoldDB" id="A0AAV3ZAF8"/>
<proteinExistence type="predicted"/>
<comment type="caution">
    <text evidence="2">The sequence shown here is derived from an EMBL/GenBank/DDBJ whole genome shotgun (WGS) entry which is preliminary data.</text>
</comment>
<feature type="compositionally biased region" description="Basic and acidic residues" evidence="1">
    <location>
        <begin position="46"/>
        <end position="62"/>
    </location>
</feature>
<evidence type="ECO:0000256" key="1">
    <source>
        <dbReference type="SAM" id="MobiDB-lite"/>
    </source>
</evidence>
<name>A0AAV3ZAF8_9GAST</name>
<organism evidence="2 3">
    <name type="scientific">Plakobranchus ocellatus</name>
    <dbReference type="NCBI Taxonomy" id="259542"/>
    <lineage>
        <taxon>Eukaryota</taxon>
        <taxon>Metazoa</taxon>
        <taxon>Spiralia</taxon>
        <taxon>Lophotrochozoa</taxon>
        <taxon>Mollusca</taxon>
        <taxon>Gastropoda</taxon>
        <taxon>Heterobranchia</taxon>
        <taxon>Euthyneura</taxon>
        <taxon>Panpulmonata</taxon>
        <taxon>Sacoglossa</taxon>
        <taxon>Placobranchoidea</taxon>
        <taxon>Plakobranchidae</taxon>
        <taxon>Plakobranchus</taxon>
    </lineage>
</organism>